<proteinExistence type="predicted"/>
<evidence type="ECO:0000313" key="4">
    <source>
        <dbReference type="Proteomes" id="UP001558652"/>
    </source>
</evidence>
<evidence type="ECO:0000256" key="1">
    <source>
        <dbReference type="SAM" id="MobiDB-lite"/>
    </source>
</evidence>
<reference evidence="3 4" key="1">
    <citation type="submission" date="2024-07" db="EMBL/GenBank/DDBJ databases">
        <title>Chromosome-level genome assembly of the water stick insect Ranatra chinensis (Heteroptera: Nepidae).</title>
        <authorList>
            <person name="Liu X."/>
        </authorList>
    </citation>
    <scope>NUCLEOTIDE SEQUENCE [LARGE SCALE GENOMIC DNA]</scope>
    <source>
        <strain evidence="3">Cailab_2021Rc</strain>
        <tissue evidence="3">Muscle</tissue>
    </source>
</reference>
<evidence type="ECO:0000256" key="2">
    <source>
        <dbReference type="SAM" id="SignalP"/>
    </source>
</evidence>
<feature type="signal peptide" evidence="2">
    <location>
        <begin position="1"/>
        <end position="21"/>
    </location>
</feature>
<dbReference type="Proteomes" id="UP001558652">
    <property type="component" value="Unassembled WGS sequence"/>
</dbReference>
<name>A0ABD0XY28_9HEMI</name>
<feature type="compositionally biased region" description="Low complexity" evidence="1">
    <location>
        <begin position="46"/>
        <end position="57"/>
    </location>
</feature>
<evidence type="ECO:0000313" key="3">
    <source>
        <dbReference type="EMBL" id="KAL1116162.1"/>
    </source>
</evidence>
<dbReference type="EMBL" id="JBFDAA010000018">
    <property type="protein sequence ID" value="KAL1116162.1"/>
    <property type="molecule type" value="Genomic_DNA"/>
</dbReference>
<protein>
    <submittedName>
        <fullName evidence="3">Uncharacterized protein</fullName>
    </submittedName>
</protein>
<feature type="region of interest" description="Disordered" evidence="1">
    <location>
        <begin position="36"/>
        <end position="64"/>
    </location>
</feature>
<keyword evidence="2" id="KW-0732">Signal</keyword>
<sequence length="190" mass="20053">MLTEAAAAMIVCLSVVGCVGGDEGIFYTGGVLGSTSSKTGTGGETPGPTGQSPSSSMDDSEEDSHFGSRALNFLAIFKHLANYSSASKVAEYSPVSERTDNIMAISRKASPTQRTSTASGTEKPVNTVIRYKFNGHVYATRVVPLRVTSVAPPAATPVVQSSILIVQRTRTNCPPGQRHAGGKCRAEWRW</sequence>
<gene>
    <name evidence="3" type="ORF">AAG570_005657</name>
</gene>
<keyword evidence="4" id="KW-1185">Reference proteome</keyword>
<dbReference type="AlphaFoldDB" id="A0ABD0XY28"/>
<feature type="chain" id="PRO_5044859542" evidence="2">
    <location>
        <begin position="22"/>
        <end position="190"/>
    </location>
</feature>
<organism evidence="3 4">
    <name type="scientific">Ranatra chinensis</name>
    <dbReference type="NCBI Taxonomy" id="642074"/>
    <lineage>
        <taxon>Eukaryota</taxon>
        <taxon>Metazoa</taxon>
        <taxon>Ecdysozoa</taxon>
        <taxon>Arthropoda</taxon>
        <taxon>Hexapoda</taxon>
        <taxon>Insecta</taxon>
        <taxon>Pterygota</taxon>
        <taxon>Neoptera</taxon>
        <taxon>Paraneoptera</taxon>
        <taxon>Hemiptera</taxon>
        <taxon>Heteroptera</taxon>
        <taxon>Panheteroptera</taxon>
        <taxon>Nepomorpha</taxon>
        <taxon>Nepidae</taxon>
        <taxon>Ranatrinae</taxon>
        <taxon>Ranatra</taxon>
    </lineage>
</organism>
<comment type="caution">
    <text evidence="3">The sequence shown here is derived from an EMBL/GenBank/DDBJ whole genome shotgun (WGS) entry which is preliminary data.</text>
</comment>
<accession>A0ABD0XY28</accession>